<keyword evidence="2" id="KW-0472">Membrane</keyword>
<keyword evidence="2" id="KW-1133">Transmembrane helix</keyword>
<name>A0ABW1SA49_9PROT</name>
<comment type="caution">
    <text evidence="3">The sequence shown here is derived from an EMBL/GenBank/DDBJ whole genome shotgun (WGS) entry which is preliminary data.</text>
</comment>
<feature type="region of interest" description="Disordered" evidence="1">
    <location>
        <begin position="1"/>
        <end position="20"/>
    </location>
</feature>
<evidence type="ECO:0000256" key="1">
    <source>
        <dbReference type="SAM" id="MobiDB-lite"/>
    </source>
</evidence>
<evidence type="ECO:0000256" key="2">
    <source>
        <dbReference type="SAM" id="Phobius"/>
    </source>
</evidence>
<evidence type="ECO:0000313" key="4">
    <source>
        <dbReference type="Proteomes" id="UP001596303"/>
    </source>
</evidence>
<dbReference type="Proteomes" id="UP001596303">
    <property type="component" value="Unassembled WGS sequence"/>
</dbReference>
<evidence type="ECO:0000313" key="3">
    <source>
        <dbReference type="EMBL" id="MFC6198450.1"/>
    </source>
</evidence>
<dbReference type="EMBL" id="JBHSSW010000012">
    <property type="protein sequence ID" value="MFC6198450.1"/>
    <property type="molecule type" value="Genomic_DNA"/>
</dbReference>
<gene>
    <name evidence="3" type="ORF">ACFQDM_10180</name>
</gene>
<accession>A0ABW1SA49</accession>
<reference evidence="4" key="1">
    <citation type="journal article" date="2019" name="Int. J. Syst. Evol. Microbiol.">
        <title>The Global Catalogue of Microorganisms (GCM) 10K type strain sequencing project: providing services to taxonomists for standard genome sequencing and annotation.</title>
        <authorList>
            <consortium name="The Broad Institute Genomics Platform"/>
            <consortium name="The Broad Institute Genome Sequencing Center for Infectious Disease"/>
            <person name="Wu L."/>
            <person name="Ma J."/>
        </authorList>
    </citation>
    <scope>NUCLEOTIDE SEQUENCE [LARGE SCALE GENOMIC DNA]</scope>
    <source>
        <strain evidence="4">CGMCC-1.15741</strain>
    </source>
</reference>
<dbReference type="RefSeq" id="WP_377378669.1">
    <property type="nucleotide sequence ID" value="NZ_JBHSSW010000012.1"/>
</dbReference>
<sequence length="56" mass="6092">MSDISMSDVSGTRTPSIQSRPHAENALREFMITLVTFAGGVGSISLFSYLLLQTTR</sequence>
<proteinExistence type="predicted"/>
<keyword evidence="4" id="KW-1185">Reference proteome</keyword>
<feature type="compositionally biased region" description="Polar residues" evidence="1">
    <location>
        <begin position="1"/>
        <end position="19"/>
    </location>
</feature>
<protein>
    <submittedName>
        <fullName evidence="3">Uncharacterized protein</fullName>
    </submittedName>
</protein>
<keyword evidence="2" id="KW-0812">Transmembrane</keyword>
<organism evidence="3 4">
    <name type="scientific">Ponticaulis profundi</name>
    <dbReference type="NCBI Taxonomy" id="2665222"/>
    <lineage>
        <taxon>Bacteria</taxon>
        <taxon>Pseudomonadati</taxon>
        <taxon>Pseudomonadota</taxon>
        <taxon>Alphaproteobacteria</taxon>
        <taxon>Hyphomonadales</taxon>
        <taxon>Hyphomonadaceae</taxon>
        <taxon>Ponticaulis</taxon>
    </lineage>
</organism>
<feature type="transmembrane region" description="Helical" evidence="2">
    <location>
        <begin position="30"/>
        <end position="52"/>
    </location>
</feature>